<dbReference type="EMBL" id="AFYH01233245">
    <property type="status" value="NOT_ANNOTATED_CDS"/>
    <property type="molecule type" value="Genomic_DNA"/>
</dbReference>
<dbReference type="Proteomes" id="UP000008672">
    <property type="component" value="Unassembled WGS sequence"/>
</dbReference>
<dbReference type="Gene3D" id="1.10.10.1450">
    <property type="match status" value="1"/>
</dbReference>
<dbReference type="OMA" id="CITHREI"/>
<dbReference type="PANTHER" id="PTHR46060:SF1">
    <property type="entry name" value="MARINER MOS1 TRANSPOSASE-LIKE PROTEIN"/>
    <property type="match status" value="1"/>
</dbReference>
<dbReference type="Gene3D" id="3.30.420.10">
    <property type="entry name" value="Ribonuclease H-like superfamily/Ribonuclease H"/>
    <property type="match status" value="1"/>
</dbReference>
<dbReference type="AlphaFoldDB" id="H2ZZ49"/>
<dbReference type="Ensembl" id="ENSLACT00000002692.1">
    <property type="protein sequence ID" value="ENSLACP00000002670.1"/>
    <property type="gene ID" value="ENSLACG00000002388.1"/>
</dbReference>
<dbReference type="InterPro" id="IPR036397">
    <property type="entry name" value="RNaseH_sf"/>
</dbReference>
<evidence type="ECO:0000259" key="1">
    <source>
        <dbReference type="Pfam" id="PF17906"/>
    </source>
</evidence>
<name>H2ZZ49_LATCH</name>
<dbReference type="GO" id="GO:0003676">
    <property type="term" value="F:nucleic acid binding"/>
    <property type="evidence" value="ECO:0007669"/>
    <property type="project" value="InterPro"/>
</dbReference>
<reference evidence="3" key="1">
    <citation type="submission" date="2011-08" db="EMBL/GenBank/DDBJ databases">
        <title>The draft genome of Latimeria chalumnae.</title>
        <authorList>
            <person name="Di Palma F."/>
            <person name="Alfoldi J."/>
            <person name="Johnson J."/>
            <person name="Berlin A."/>
            <person name="Gnerre S."/>
            <person name="Jaffe D."/>
            <person name="MacCallum I."/>
            <person name="Young S."/>
            <person name="Walker B.J."/>
            <person name="Lander E."/>
            <person name="Lindblad-Toh K."/>
        </authorList>
    </citation>
    <scope>NUCLEOTIDE SEQUENCE [LARGE SCALE GENOMIC DNA]</scope>
    <source>
        <strain evidence="3">Wild caught</strain>
    </source>
</reference>
<dbReference type="InterPro" id="IPR001888">
    <property type="entry name" value="Transposase_1"/>
</dbReference>
<dbReference type="eggNOG" id="ENOG502RYWI">
    <property type="taxonomic scope" value="Eukaryota"/>
</dbReference>
<evidence type="ECO:0000313" key="2">
    <source>
        <dbReference type="Ensembl" id="ENSLACP00000002670.1"/>
    </source>
</evidence>
<dbReference type="InterPro" id="IPR052709">
    <property type="entry name" value="Transposase-MT_Hybrid"/>
</dbReference>
<organism evidence="2 3">
    <name type="scientific">Latimeria chalumnae</name>
    <name type="common">Coelacanth</name>
    <dbReference type="NCBI Taxonomy" id="7897"/>
    <lineage>
        <taxon>Eukaryota</taxon>
        <taxon>Metazoa</taxon>
        <taxon>Chordata</taxon>
        <taxon>Craniata</taxon>
        <taxon>Vertebrata</taxon>
        <taxon>Euteleostomi</taxon>
        <taxon>Coelacanthiformes</taxon>
        <taxon>Coelacanthidae</taxon>
        <taxon>Latimeria</taxon>
    </lineage>
</organism>
<dbReference type="PANTHER" id="PTHR46060">
    <property type="entry name" value="MARINER MOS1 TRANSPOSASE-LIKE PROTEIN"/>
    <property type="match status" value="1"/>
</dbReference>
<sequence>MTKIEHRVVITFLCKEGSKAKEIHQPMVGVYGNGAPHYSTVAKWYSEFKSGCESLEDDPPPGLDAQQTWSTQKQLPRDRRIKTDAIVTELGISYGSVLKIIHDHLGMSKVSGRWVPRNLSAQDQHQQLESSCKIFYADQANFPACVVTGDETWIHHWDPETKQESMQWKHQASPTPKKLHSQPLANKVMASILWDAKDVLLTDYMPHTRMTDEYYATLMQKFRQAIKEKSKGVLLLHNNAPVHKARVALAATHECGFEQLDHPPYSPDLAPSNYYLFQHLKAYLRGKRFSNDEELMEAIEEQSKDFYFAGIDSLKDKWSKCIEVKGDYIEK</sequence>
<feature type="domain" description="Mos1 transposase HTH" evidence="1">
    <location>
        <begin position="4"/>
        <end position="51"/>
    </location>
</feature>
<keyword evidence="3" id="KW-1185">Reference proteome</keyword>
<protein>
    <recommendedName>
        <fullName evidence="1">Mos1 transposase HTH domain-containing protein</fullName>
    </recommendedName>
</protein>
<accession>H2ZZ49</accession>
<proteinExistence type="predicted"/>
<dbReference type="STRING" id="7897.ENSLACP00000002670"/>
<dbReference type="GeneTree" id="ENSGT00940000164451"/>
<dbReference type="Pfam" id="PF01359">
    <property type="entry name" value="Transposase_1"/>
    <property type="match status" value="1"/>
</dbReference>
<dbReference type="Pfam" id="PF17906">
    <property type="entry name" value="HTH_48"/>
    <property type="match status" value="1"/>
</dbReference>
<reference evidence="2" key="3">
    <citation type="submission" date="2025-09" db="UniProtKB">
        <authorList>
            <consortium name="Ensembl"/>
        </authorList>
    </citation>
    <scope>IDENTIFICATION</scope>
</reference>
<dbReference type="InParanoid" id="H2ZZ49"/>
<dbReference type="InterPro" id="IPR041426">
    <property type="entry name" value="Mos1_HTH"/>
</dbReference>
<evidence type="ECO:0000313" key="3">
    <source>
        <dbReference type="Proteomes" id="UP000008672"/>
    </source>
</evidence>
<dbReference type="HOGENOM" id="CLU_049837_1_2_1"/>
<reference evidence="2" key="2">
    <citation type="submission" date="2025-08" db="UniProtKB">
        <authorList>
            <consortium name="Ensembl"/>
        </authorList>
    </citation>
    <scope>IDENTIFICATION</scope>
</reference>